<dbReference type="CDD" id="cd02440">
    <property type="entry name" value="AdoMet_MTases"/>
    <property type="match status" value="1"/>
</dbReference>
<reference evidence="6" key="1">
    <citation type="journal article" date="2013" name="Nature">
        <title>Pan genome of the phytoplankton Emiliania underpins its global distribution.</title>
        <authorList>
            <person name="Read B.A."/>
            <person name="Kegel J."/>
            <person name="Klute M.J."/>
            <person name="Kuo A."/>
            <person name="Lefebvre S.C."/>
            <person name="Maumus F."/>
            <person name="Mayer C."/>
            <person name="Miller J."/>
            <person name="Monier A."/>
            <person name="Salamov A."/>
            <person name="Young J."/>
            <person name="Aguilar M."/>
            <person name="Claverie J.M."/>
            <person name="Frickenhaus S."/>
            <person name="Gonzalez K."/>
            <person name="Herman E.K."/>
            <person name="Lin Y.C."/>
            <person name="Napier J."/>
            <person name="Ogata H."/>
            <person name="Sarno A.F."/>
            <person name="Shmutz J."/>
            <person name="Schroeder D."/>
            <person name="de Vargas C."/>
            <person name="Verret F."/>
            <person name="von Dassow P."/>
            <person name="Valentin K."/>
            <person name="Van de Peer Y."/>
            <person name="Wheeler G."/>
            <person name="Dacks J.B."/>
            <person name="Delwiche C.F."/>
            <person name="Dyhrman S.T."/>
            <person name="Glockner G."/>
            <person name="John U."/>
            <person name="Richards T."/>
            <person name="Worden A.Z."/>
            <person name="Zhang X."/>
            <person name="Grigoriev I.V."/>
            <person name="Allen A.E."/>
            <person name="Bidle K."/>
            <person name="Borodovsky M."/>
            <person name="Bowler C."/>
            <person name="Brownlee C."/>
            <person name="Cock J.M."/>
            <person name="Elias M."/>
            <person name="Gladyshev V.N."/>
            <person name="Groth M."/>
            <person name="Guda C."/>
            <person name="Hadaegh A."/>
            <person name="Iglesias-Rodriguez M.D."/>
            <person name="Jenkins J."/>
            <person name="Jones B.M."/>
            <person name="Lawson T."/>
            <person name="Leese F."/>
            <person name="Lindquist E."/>
            <person name="Lobanov A."/>
            <person name="Lomsadze A."/>
            <person name="Malik S.B."/>
            <person name="Marsh M.E."/>
            <person name="Mackinder L."/>
            <person name="Mock T."/>
            <person name="Mueller-Roeber B."/>
            <person name="Pagarete A."/>
            <person name="Parker M."/>
            <person name="Probert I."/>
            <person name="Quesneville H."/>
            <person name="Raines C."/>
            <person name="Rensing S.A."/>
            <person name="Riano-Pachon D.M."/>
            <person name="Richier S."/>
            <person name="Rokitta S."/>
            <person name="Shiraiwa Y."/>
            <person name="Soanes D.M."/>
            <person name="van der Giezen M."/>
            <person name="Wahlund T.M."/>
            <person name="Williams B."/>
            <person name="Wilson W."/>
            <person name="Wolfe G."/>
            <person name="Wurch L.L."/>
        </authorList>
    </citation>
    <scope>NUCLEOTIDE SEQUENCE</scope>
</reference>
<dbReference type="KEGG" id="ehx:EMIHUDRAFT_48704"/>
<dbReference type="InterPro" id="IPR050362">
    <property type="entry name" value="Cation-dep_OMT"/>
</dbReference>
<comment type="similarity">
    <text evidence="4">Belongs to the class I-like SAM-binding methyltransferase superfamily. Cation-dependent O-methyltransferase family.</text>
</comment>
<dbReference type="PROSITE" id="PS51682">
    <property type="entry name" value="SAM_OMT_I"/>
    <property type="match status" value="1"/>
</dbReference>
<dbReference type="RefSeq" id="XP_005761173.1">
    <property type="nucleotide sequence ID" value="XM_005761116.1"/>
</dbReference>
<dbReference type="Pfam" id="PF01596">
    <property type="entry name" value="Methyltransf_3"/>
    <property type="match status" value="1"/>
</dbReference>
<dbReference type="STRING" id="2903.R1DJ55"/>
<name>A0A0D3IBV9_EMIH1</name>
<dbReference type="GeneID" id="17254892"/>
<dbReference type="Gene3D" id="3.40.50.150">
    <property type="entry name" value="Vaccinia Virus protein VP39"/>
    <property type="match status" value="1"/>
</dbReference>
<dbReference type="InterPro" id="IPR002935">
    <property type="entry name" value="SAM_O-MeTrfase"/>
</dbReference>
<keyword evidence="6" id="KW-1185">Reference proteome</keyword>
<dbReference type="PaxDb" id="2903-EOD08744"/>
<dbReference type="PANTHER" id="PTHR10509">
    <property type="entry name" value="O-METHYLTRANSFERASE-RELATED"/>
    <property type="match status" value="1"/>
</dbReference>
<dbReference type="InterPro" id="IPR029063">
    <property type="entry name" value="SAM-dependent_MTases_sf"/>
</dbReference>
<keyword evidence="2" id="KW-0808">Transferase</keyword>
<dbReference type="GO" id="GO:0008757">
    <property type="term" value="F:S-adenosylmethionine-dependent methyltransferase activity"/>
    <property type="evidence" value="ECO:0007669"/>
    <property type="project" value="TreeGrafter"/>
</dbReference>
<evidence type="ECO:0000256" key="2">
    <source>
        <dbReference type="ARBA" id="ARBA00022679"/>
    </source>
</evidence>
<accession>A0A0D3IBV9</accession>
<evidence type="ECO:0000313" key="5">
    <source>
        <dbReference type="EnsemblProtists" id="EOD08744"/>
    </source>
</evidence>
<dbReference type="PANTHER" id="PTHR10509:SF14">
    <property type="entry name" value="CAFFEOYL-COA O-METHYLTRANSFERASE 3-RELATED"/>
    <property type="match status" value="1"/>
</dbReference>
<evidence type="ECO:0000256" key="1">
    <source>
        <dbReference type="ARBA" id="ARBA00022603"/>
    </source>
</evidence>
<dbReference type="SUPFAM" id="SSF53335">
    <property type="entry name" value="S-adenosyl-L-methionine-dependent methyltransferases"/>
    <property type="match status" value="1"/>
</dbReference>
<dbReference type="EnsemblProtists" id="EOD08744">
    <property type="protein sequence ID" value="EOD08744"/>
    <property type="gene ID" value="EMIHUDRAFT_48704"/>
</dbReference>
<dbReference type="AlphaFoldDB" id="A0A0D3IBV9"/>
<evidence type="ECO:0000256" key="4">
    <source>
        <dbReference type="ARBA" id="ARBA00023453"/>
    </source>
</evidence>
<evidence type="ECO:0008006" key="7">
    <source>
        <dbReference type="Google" id="ProtNLM"/>
    </source>
</evidence>
<dbReference type="GO" id="GO:0032259">
    <property type="term" value="P:methylation"/>
    <property type="evidence" value="ECO:0007669"/>
    <property type="project" value="UniProtKB-KW"/>
</dbReference>
<evidence type="ECO:0000313" key="6">
    <source>
        <dbReference type="Proteomes" id="UP000013827"/>
    </source>
</evidence>
<dbReference type="eggNOG" id="KOG1663">
    <property type="taxonomic scope" value="Eukaryota"/>
</dbReference>
<evidence type="ECO:0000256" key="3">
    <source>
        <dbReference type="ARBA" id="ARBA00022691"/>
    </source>
</evidence>
<dbReference type="GO" id="GO:0008171">
    <property type="term" value="F:O-methyltransferase activity"/>
    <property type="evidence" value="ECO:0007669"/>
    <property type="project" value="InterPro"/>
</dbReference>
<dbReference type="Proteomes" id="UP000013827">
    <property type="component" value="Unassembled WGS sequence"/>
</dbReference>
<proteinExistence type="inferred from homology"/>
<reference evidence="5" key="2">
    <citation type="submission" date="2024-10" db="UniProtKB">
        <authorList>
            <consortium name="EnsemblProtists"/>
        </authorList>
    </citation>
    <scope>IDENTIFICATION</scope>
</reference>
<dbReference type="HOGENOM" id="CLU_067676_1_2_1"/>
<keyword evidence="3" id="KW-0949">S-adenosyl-L-methionine</keyword>
<organism evidence="5 6">
    <name type="scientific">Emiliania huxleyi (strain CCMP1516)</name>
    <dbReference type="NCBI Taxonomy" id="280463"/>
    <lineage>
        <taxon>Eukaryota</taxon>
        <taxon>Haptista</taxon>
        <taxon>Haptophyta</taxon>
        <taxon>Prymnesiophyceae</taxon>
        <taxon>Isochrysidales</taxon>
        <taxon>Noelaerhabdaceae</taxon>
        <taxon>Emiliania</taxon>
    </lineage>
</organism>
<sequence>EPACFEALRDETQQRWPGGAHMVSGAQQGRLLHMLVRLSRARRVLEVGCFSGYAALWMGLALPEGGSLLSLERDERAAAVARRHLDAAGVGSRVEVRLGDALEALRALPEGEPPFDLIFVDADKKRTWEYYDLLVSRRLLAPDGLLLVDNVLWKGQVLE</sequence>
<keyword evidence="1" id="KW-0489">Methyltransferase</keyword>
<protein>
    <recommendedName>
        <fullName evidence="7">O-methyltransferase</fullName>
    </recommendedName>
</protein>